<proteinExistence type="predicted"/>
<protein>
    <recommendedName>
        <fullName evidence="6">MADS-box domain-containing protein</fullName>
    </recommendedName>
</protein>
<dbReference type="GO" id="GO:0005634">
    <property type="term" value="C:nucleus"/>
    <property type="evidence" value="ECO:0007669"/>
    <property type="project" value="UniProtKB-SubCell"/>
</dbReference>
<dbReference type="PROSITE" id="PS50066">
    <property type="entry name" value="MADS_BOX_2"/>
    <property type="match status" value="1"/>
</dbReference>
<dbReference type="AlphaFoldDB" id="A0A8S9PH68"/>
<gene>
    <name evidence="7" type="ORF">F2Q69_00002309</name>
</gene>
<dbReference type="CDD" id="cd00265">
    <property type="entry name" value="MADS_MEF2_like"/>
    <property type="match status" value="1"/>
</dbReference>
<dbReference type="PRINTS" id="PR00404">
    <property type="entry name" value="MADSDOMAIN"/>
</dbReference>
<organism evidence="7 8">
    <name type="scientific">Brassica cretica</name>
    <name type="common">Mustard</name>
    <dbReference type="NCBI Taxonomy" id="69181"/>
    <lineage>
        <taxon>Eukaryota</taxon>
        <taxon>Viridiplantae</taxon>
        <taxon>Streptophyta</taxon>
        <taxon>Embryophyta</taxon>
        <taxon>Tracheophyta</taxon>
        <taxon>Spermatophyta</taxon>
        <taxon>Magnoliopsida</taxon>
        <taxon>eudicotyledons</taxon>
        <taxon>Gunneridae</taxon>
        <taxon>Pentapetalae</taxon>
        <taxon>rosids</taxon>
        <taxon>malvids</taxon>
        <taxon>Brassicales</taxon>
        <taxon>Brassicaceae</taxon>
        <taxon>Brassiceae</taxon>
        <taxon>Brassica</taxon>
    </lineage>
</organism>
<evidence type="ECO:0000256" key="4">
    <source>
        <dbReference type="ARBA" id="ARBA00023163"/>
    </source>
</evidence>
<dbReference type="InterPro" id="IPR002100">
    <property type="entry name" value="TF_MADSbox"/>
</dbReference>
<dbReference type="InterPro" id="IPR036879">
    <property type="entry name" value="TF_MADSbox_sf"/>
</dbReference>
<feature type="domain" description="MADS-box" evidence="6">
    <location>
        <begin position="1"/>
        <end position="61"/>
    </location>
</feature>
<dbReference type="GO" id="GO:0000977">
    <property type="term" value="F:RNA polymerase II transcription regulatory region sequence-specific DNA binding"/>
    <property type="evidence" value="ECO:0007669"/>
    <property type="project" value="InterPro"/>
</dbReference>
<comment type="caution">
    <text evidence="7">The sequence shown here is derived from an EMBL/GenBank/DDBJ whole genome shotgun (WGS) entry which is preliminary data.</text>
</comment>
<dbReference type="PANTHER" id="PTHR48019">
    <property type="entry name" value="SERUM RESPONSE FACTOR HOMOLOG"/>
    <property type="match status" value="1"/>
</dbReference>
<dbReference type="EMBL" id="QGKX02001521">
    <property type="protein sequence ID" value="KAF3512183.1"/>
    <property type="molecule type" value="Genomic_DNA"/>
</dbReference>
<dbReference type="InterPro" id="IPR050142">
    <property type="entry name" value="MADS-box/MEF2_TF"/>
</dbReference>
<name>A0A8S9PH68_BRACR</name>
<evidence type="ECO:0000256" key="2">
    <source>
        <dbReference type="ARBA" id="ARBA00023015"/>
    </source>
</evidence>
<sequence>MGRGRVEMKLIENKINRQVTFSKGRNGLMKNAYELSVLCDVEVALIVFSSCGKLYEFGSVGRNPSSSFVRVADGVALLLSSFLSLRLSFPSSSLFPFSEAPPRGVDLARRTWISGEARWRSGCTVPLVKRSGGGLDLVSDLVLWRALLLPLLPLFDFLGKGEMVRLAEGVRVPQTVELRCFFRPFCWSQARPFLGRFGLLQVLCSRGVCEKASSWVCQPQQPFSGGGACGVNMTVDWCRAVLVRSALTSGGVVGSASLV</sequence>
<keyword evidence="2" id="KW-0805">Transcription regulation</keyword>
<dbReference type="SMART" id="SM00432">
    <property type="entry name" value="MADS"/>
    <property type="match status" value="1"/>
</dbReference>
<evidence type="ECO:0000313" key="8">
    <source>
        <dbReference type="Proteomes" id="UP000712600"/>
    </source>
</evidence>
<evidence type="ECO:0000256" key="3">
    <source>
        <dbReference type="ARBA" id="ARBA00023125"/>
    </source>
</evidence>
<keyword evidence="5" id="KW-0539">Nucleus</keyword>
<evidence type="ECO:0000313" key="7">
    <source>
        <dbReference type="EMBL" id="KAF3512183.1"/>
    </source>
</evidence>
<keyword evidence="3" id="KW-0238">DNA-binding</keyword>
<evidence type="ECO:0000259" key="6">
    <source>
        <dbReference type="PROSITE" id="PS50066"/>
    </source>
</evidence>
<keyword evidence="4" id="KW-0804">Transcription</keyword>
<reference evidence="7" key="1">
    <citation type="submission" date="2019-12" db="EMBL/GenBank/DDBJ databases">
        <title>Genome sequencing and annotation of Brassica cretica.</title>
        <authorList>
            <person name="Studholme D.J."/>
            <person name="Sarris P."/>
        </authorList>
    </citation>
    <scope>NUCLEOTIDE SEQUENCE</scope>
    <source>
        <strain evidence="7">PFS-109/04</strain>
        <tissue evidence="7">Leaf</tissue>
    </source>
</reference>
<dbReference type="Pfam" id="PF00319">
    <property type="entry name" value="SRF-TF"/>
    <property type="match status" value="1"/>
</dbReference>
<dbReference type="InterPro" id="IPR033896">
    <property type="entry name" value="MEF2-like_N"/>
</dbReference>
<evidence type="ECO:0000256" key="5">
    <source>
        <dbReference type="ARBA" id="ARBA00023242"/>
    </source>
</evidence>
<comment type="subcellular location">
    <subcellularLocation>
        <location evidence="1">Nucleus</location>
    </subcellularLocation>
</comment>
<evidence type="ECO:0000256" key="1">
    <source>
        <dbReference type="ARBA" id="ARBA00004123"/>
    </source>
</evidence>
<dbReference type="Proteomes" id="UP000712600">
    <property type="component" value="Unassembled WGS sequence"/>
</dbReference>
<dbReference type="GO" id="GO:0045944">
    <property type="term" value="P:positive regulation of transcription by RNA polymerase II"/>
    <property type="evidence" value="ECO:0007669"/>
    <property type="project" value="InterPro"/>
</dbReference>
<dbReference type="SUPFAM" id="SSF55455">
    <property type="entry name" value="SRF-like"/>
    <property type="match status" value="1"/>
</dbReference>
<accession>A0A8S9PH68</accession>
<dbReference type="GO" id="GO:0046983">
    <property type="term" value="F:protein dimerization activity"/>
    <property type="evidence" value="ECO:0007669"/>
    <property type="project" value="InterPro"/>
</dbReference>
<dbReference type="Gene3D" id="3.40.1810.10">
    <property type="entry name" value="Transcription factor, MADS-box"/>
    <property type="match status" value="1"/>
</dbReference>